<sequence>MKLIKVLITACAISTLSLSTISQSADDAAFDNMLNQMDGQDTGSLWFDYYVAQLNQDIANGNNYDAYGAAGVNGPLSGFDGYISSFIAPDTGSRWFNNYVDAVNPHFS</sequence>
<protein>
    <submittedName>
        <fullName evidence="2">Uncharacterized protein</fullName>
    </submittedName>
</protein>
<evidence type="ECO:0000313" key="2">
    <source>
        <dbReference type="EMBL" id="MBN0989336.1"/>
    </source>
</evidence>
<keyword evidence="1" id="KW-0732">Signal</keyword>
<organism evidence="2 3">
    <name type="scientific">Amphritea pacifica</name>
    <dbReference type="NCBI Taxonomy" id="2811233"/>
    <lineage>
        <taxon>Bacteria</taxon>
        <taxon>Pseudomonadati</taxon>
        <taxon>Pseudomonadota</taxon>
        <taxon>Gammaproteobacteria</taxon>
        <taxon>Oceanospirillales</taxon>
        <taxon>Oceanospirillaceae</taxon>
        <taxon>Amphritea</taxon>
    </lineage>
</organism>
<gene>
    <name evidence="2" type="ORF">JW498_18375</name>
</gene>
<dbReference type="Proteomes" id="UP000760472">
    <property type="component" value="Unassembled WGS sequence"/>
</dbReference>
<name>A0ABS2WCJ6_9GAMM</name>
<feature type="chain" id="PRO_5047407802" evidence="1">
    <location>
        <begin position="25"/>
        <end position="108"/>
    </location>
</feature>
<reference evidence="2 3" key="1">
    <citation type="submission" date="2021-02" db="EMBL/GenBank/DDBJ databases">
        <title>A novel species of genus Amphritea isolated from a fishpond in China.</title>
        <authorList>
            <person name="Lu H."/>
        </authorList>
    </citation>
    <scope>NUCLEOTIDE SEQUENCE [LARGE SCALE GENOMIC DNA]</scope>
    <source>
        <strain evidence="2 3">RP18W</strain>
    </source>
</reference>
<evidence type="ECO:0000256" key="1">
    <source>
        <dbReference type="SAM" id="SignalP"/>
    </source>
</evidence>
<accession>A0ABS2WCJ6</accession>
<comment type="caution">
    <text evidence="2">The sequence shown here is derived from an EMBL/GenBank/DDBJ whole genome shotgun (WGS) entry which is preliminary data.</text>
</comment>
<dbReference type="RefSeq" id="WP_205214261.1">
    <property type="nucleotide sequence ID" value="NZ_JAFFZP010000038.1"/>
</dbReference>
<keyword evidence="3" id="KW-1185">Reference proteome</keyword>
<feature type="signal peptide" evidence="1">
    <location>
        <begin position="1"/>
        <end position="24"/>
    </location>
</feature>
<dbReference type="EMBL" id="JAFFZP010000038">
    <property type="protein sequence ID" value="MBN0989336.1"/>
    <property type="molecule type" value="Genomic_DNA"/>
</dbReference>
<evidence type="ECO:0000313" key="3">
    <source>
        <dbReference type="Proteomes" id="UP000760472"/>
    </source>
</evidence>
<proteinExistence type="predicted"/>